<dbReference type="PANTHER" id="PTHR30349:SF94">
    <property type="entry name" value="INTEGRASE_RECOMBINASE HI_1414-RELATED"/>
    <property type="match status" value="1"/>
</dbReference>
<dbReference type="GO" id="GO:0016740">
    <property type="term" value="F:transferase activity"/>
    <property type="evidence" value="ECO:0007669"/>
    <property type="project" value="UniProtKB-KW"/>
</dbReference>
<feature type="domain" description="Tyr recombinase" evidence="9">
    <location>
        <begin position="158"/>
        <end position="328"/>
    </location>
</feature>
<evidence type="ECO:0000256" key="4">
    <source>
        <dbReference type="ARBA" id="ARBA00022801"/>
    </source>
</evidence>
<evidence type="ECO:0000256" key="1">
    <source>
        <dbReference type="ARBA" id="ARBA00008857"/>
    </source>
</evidence>
<gene>
    <name evidence="11" type="ORF">UFOVP66_34</name>
</gene>
<dbReference type="GO" id="GO:0006310">
    <property type="term" value="P:DNA recombination"/>
    <property type="evidence" value="ECO:0007669"/>
    <property type="project" value="UniProtKB-KW"/>
</dbReference>
<dbReference type="GO" id="GO:0016787">
    <property type="term" value="F:hydrolase activity"/>
    <property type="evidence" value="ECO:0007669"/>
    <property type="project" value="UniProtKB-KW"/>
</dbReference>
<evidence type="ECO:0000256" key="3">
    <source>
        <dbReference type="ARBA" id="ARBA00022679"/>
    </source>
</evidence>
<dbReference type="Gene3D" id="1.10.150.130">
    <property type="match status" value="1"/>
</dbReference>
<dbReference type="InterPro" id="IPR002104">
    <property type="entry name" value="Integrase_catalytic"/>
</dbReference>
<dbReference type="PROSITE" id="PS51898">
    <property type="entry name" value="TYR_RECOMBINASE"/>
    <property type="match status" value="1"/>
</dbReference>
<evidence type="ECO:0000256" key="8">
    <source>
        <dbReference type="PROSITE-ProRule" id="PRU01248"/>
    </source>
</evidence>
<evidence type="ECO:0000256" key="7">
    <source>
        <dbReference type="ARBA" id="ARBA00023195"/>
    </source>
</evidence>
<proteinExistence type="inferred from homology"/>
<dbReference type="SUPFAM" id="SSF56349">
    <property type="entry name" value="DNA breaking-rejoining enzymes"/>
    <property type="match status" value="1"/>
</dbReference>
<dbReference type="GO" id="GO:0075713">
    <property type="term" value="P:establishment of integrated proviral latency"/>
    <property type="evidence" value="ECO:0007669"/>
    <property type="project" value="UniProtKB-KW"/>
</dbReference>
<accession>A0A6J5KQY6</accession>
<evidence type="ECO:0000313" key="11">
    <source>
        <dbReference type="EMBL" id="CAB4124818.1"/>
    </source>
</evidence>
<dbReference type="GO" id="GO:0015074">
    <property type="term" value="P:DNA integration"/>
    <property type="evidence" value="ECO:0007669"/>
    <property type="project" value="InterPro"/>
</dbReference>
<keyword evidence="5 8" id="KW-0238">DNA-binding</keyword>
<dbReference type="Pfam" id="PF00589">
    <property type="entry name" value="Phage_integrase"/>
    <property type="match status" value="1"/>
</dbReference>
<evidence type="ECO:0000259" key="10">
    <source>
        <dbReference type="PROSITE" id="PS51900"/>
    </source>
</evidence>
<keyword evidence="3" id="KW-0808">Transferase</keyword>
<dbReference type="InterPro" id="IPR010998">
    <property type="entry name" value="Integrase_recombinase_N"/>
</dbReference>
<dbReference type="InterPro" id="IPR013762">
    <property type="entry name" value="Integrase-like_cat_sf"/>
</dbReference>
<keyword evidence="4" id="KW-0378">Hydrolase</keyword>
<dbReference type="Gene3D" id="1.10.443.10">
    <property type="entry name" value="Intergrase catalytic core"/>
    <property type="match status" value="1"/>
</dbReference>
<keyword evidence="7" id="KW-1179">Viral genome integration</keyword>
<keyword evidence="7" id="KW-0229">DNA integration</keyword>
<dbReference type="EMBL" id="LR796180">
    <property type="protein sequence ID" value="CAB4124818.1"/>
    <property type="molecule type" value="Genomic_DNA"/>
</dbReference>
<dbReference type="PANTHER" id="PTHR30349">
    <property type="entry name" value="PHAGE INTEGRASE-RELATED"/>
    <property type="match status" value="1"/>
</dbReference>
<dbReference type="InterPro" id="IPR044068">
    <property type="entry name" value="CB"/>
</dbReference>
<dbReference type="InterPro" id="IPR050090">
    <property type="entry name" value="Tyrosine_recombinase_XerCD"/>
</dbReference>
<reference evidence="11" key="1">
    <citation type="submission" date="2020-04" db="EMBL/GenBank/DDBJ databases">
        <authorList>
            <person name="Chiriac C."/>
            <person name="Salcher M."/>
            <person name="Ghai R."/>
            <person name="Kavagutti S V."/>
        </authorList>
    </citation>
    <scope>NUCLEOTIDE SEQUENCE</scope>
</reference>
<feature type="domain" description="Core-binding (CB)" evidence="10">
    <location>
        <begin position="55"/>
        <end position="136"/>
    </location>
</feature>
<dbReference type="GO" id="GO:0044826">
    <property type="term" value="P:viral genome integration into host DNA"/>
    <property type="evidence" value="ECO:0007669"/>
    <property type="project" value="UniProtKB-KW"/>
</dbReference>
<dbReference type="GO" id="GO:0003677">
    <property type="term" value="F:DNA binding"/>
    <property type="evidence" value="ECO:0007669"/>
    <property type="project" value="UniProtKB-UniRule"/>
</dbReference>
<sequence>MASITKTEDGYRAQVYVKGVRENKRFRTKREAEIWAAGRETQLRRAGQEQIERGRTFKEALEKYSKDVSPTKRGGSWEQIRIKAFLRDTNLKVERKIELVTTDHLSNWRDARLNEVSAGTVLREINLISSVFESARREWKWIAENPMRDVRKPAEPAHRNVVVSWRQTKQILRALEYSPRAQAKTKSQGAALAFLVAQRSGMRAGELCSLEWSRVHDDYCVLPVTKTKPRDVPLTKKARKLMSKASGLNKIKVFNLGAASLDTLFRKAKDRAGIEGITFHDSRHTAATWLAPRMDVLDLCKMFGWSNPKQAMTYYNPTASQIAARIKA</sequence>
<protein>
    <recommendedName>
        <fullName evidence="2">Integrase</fullName>
    </recommendedName>
</protein>
<dbReference type="CDD" id="cd00796">
    <property type="entry name" value="INT_Rci_Hp1_C"/>
    <property type="match status" value="1"/>
</dbReference>
<evidence type="ECO:0000256" key="2">
    <source>
        <dbReference type="ARBA" id="ARBA00016082"/>
    </source>
</evidence>
<evidence type="ECO:0000259" key="9">
    <source>
        <dbReference type="PROSITE" id="PS51898"/>
    </source>
</evidence>
<organism evidence="11">
    <name type="scientific">uncultured Caudovirales phage</name>
    <dbReference type="NCBI Taxonomy" id="2100421"/>
    <lineage>
        <taxon>Viruses</taxon>
        <taxon>Duplodnaviria</taxon>
        <taxon>Heunggongvirae</taxon>
        <taxon>Uroviricota</taxon>
        <taxon>Caudoviricetes</taxon>
        <taxon>Peduoviridae</taxon>
        <taxon>Maltschvirus</taxon>
        <taxon>Maltschvirus maltsch</taxon>
    </lineage>
</organism>
<dbReference type="InterPro" id="IPR011010">
    <property type="entry name" value="DNA_brk_join_enz"/>
</dbReference>
<evidence type="ECO:0000256" key="6">
    <source>
        <dbReference type="ARBA" id="ARBA00023172"/>
    </source>
</evidence>
<keyword evidence="7" id="KW-1160">Virus entry into host cell</keyword>
<evidence type="ECO:0000256" key="5">
    <source>
        <dbReference type="ARBA" id="ARBA00023125"/>
    </source>
</evidence>
<keyword evidence="6" id="KW-0233">DNA recombination</keyword>
<comment type="similarity">
    <text evidence="1">Belongs to the 'phage' integrase family.</text>
</comment>
<name>A0A6J5KQY6_9CAUD</name>
<dbReference type="PROSITE" id="PS51900">
    <property type="entry name" value="CB"/>
    <property type="match status" value="1"/>
</dbReference>